<comment type="caution">
    <text evidence="2">The sequence shown here is derived from an EMBL/GenBank/DDBJ whole genome shotgun (WGS) entry which is preliminary data.</text>
</comment>
<reference evidence="2" key="1">
    <citation type="journal article" date="2014" name="Int. J. Syst. Evol. Microbiol.">
        <title>Complete genome sequence of Corynebacterium casei LMG S-19264T (=DSM 44701T), isolated from a smear-ripened cheese.</title>
        <authorList>
            <consortium name="US DOE Joint Genome Institute (JGI-PGF)"/>
            <person name="Walter F."/>
            <person name="Albersmeier A."/>
            <person name="Kalinowski J."/>
            <person name="Ruckert C."/>
        </authorList>
    </citation>
    <scope>NUCLEOTIDE SEQUENCE</scope>
    <source>
        <strain evidence="2">JCM 3090</strain>
    </source>
</reference>
<dbReference type="InterPro" id="IPR001387">
    <property type="entry name" value="Cro/C1-type_HTH"/>
</dbReference>
<sequence length="211" mass="23194">MIRVQSGRSGRALAAAADWPGSKVSKIENGRQLPTEADLRTWLRSCSPGDDALPAELLAALRCTQRSWRARLAGGLAAVQLDYHEAVAASRVVASFETAYVPDLLQIPDYARAVFADAARRHALGDAGVADAVRARLARQPYLYDPAKRFEFLLTPMALGYLVAPPAVMRAQLDRLLSVIGLPGVRFGVMPVPTAARRRRWSRSPCWTTWW</sequence>
<dbReference type="Pfam" id="PF19054">
    <property type="entry name" value="DUF5753"/>
    <property type="match status" value="1"/>
</dbReference>
<feature type="domain" description="DUF5753" evidence="1">
    <location>
        <begin position="82"/>
        <end position="194"/>
    </location>
</feature>
<name>A0A8J3FA97_9ACTN</name>
<dbReference type="InterPro" id="IPR043917">
    <property type="entry name" value="DUF5753"/>
</dbReference>
<dbReference type="CDD" id="cd00093">
    <property type="entry name" value="HTH_XRE"/>
    <property type="match status" value="1"/>
</dbReference>
<accession>A0A8J3FA97</accession>
<evidence type="ECO:0000259" key="1">
    <source>
        <dbReference type="Pfam" id="PF19054"/>
    </source>
</evidence>
<dbReference type="EMBL" id="BMQB01000005">
    <property type="protein sequence ID" value="GGJ96898.1"/>
    <property type="molecule type" value="Genomic_DNA"/>
</dbReference>
<gene>
    <name evidence="2" type="ORF">GCM10010123_28630</name>
</gene>
<evidence type="ECO:0000313" key="2">
    <source>
        <dbReference type="EMBL" id="GGJ96898.1"/>
    </source>
</evidence>
<dbReference type="AlphaFoldDB" id="A0A8J3FA97"/>
<reference evidence="2" key="2">
    <citation type="submission" date="2020-09" db="EMBL/GenBank/DDBJ databases">
        <authorList>
            <person name="Sun Q."/>
            <person name="Ohkuma M."/>
        </authorList>
    </citation>
    <scope>NUCLEOTIDE SEQUENCE</scope>
    <source>
        <strain evidence="2">JCM 3090</strain>
    </source>
</reference>
<dbReference type="Pfam" id="PF13560">
    <property type="entry name" value="HTH_31"/>
    <property type="match status" value="1"/>
</dbReference>
<protein>
    <recommendedName>
        <fullName evidence="1">DUF5753 domain-containing protein</fullName>
    </recommendedName>
</protein>
<proteinExistence type="predicted"/>
<dbReference type="Proteomes" id="UP000649739">
    <property type="component" value="Unassembled WGS sequence"/>
</dbReference>
<keyword evidence="3" id="KW-1185">Reference proteome</keyword>
<evidence type="ECO:0000313" key="3">
    <source>
        <dbReference type="Proteomes" id="UP000649739"/>
    </source>
</evidence>
<organism evidence="2 3">
    <name type="scientific">Pilimelia anulata</name>
    <dbReference type="NCBI Taxonomy" id="53371"/>
    <lineage>
        <taxon>Bacteria</taxon>
        <taxon>Bacillati</taxon>
        <taxon>Actinomycetota</taxon>
        <taxon>Actinomycetes</taxon>
        <taxon>Micromonosporales</taxon>
        <taxon>Micromonosporaceae</taxon>
        <taxon>Pilimelia</taxon>
    </lineage>
</organism>